<dbReference type="EMBL" id="JABAFR010000011">
    <property type="protein sequence ID" value="NME44365.1"/>
    <property type="molecule type" value="Genomic_DNA"/>
</dbReference>
<dbReference type="GO" id="GO:0008880">
    <property type="term" value="F:glucuronate isomerase activity"/>
    <property type="evidence" value="ECO:0007669"/>
    <property type="project" value="InterPro"/>
</dbReference>
<dbReference type="AlphaFoldDB" id="A0A7X9RH04"/>
<dbReference type="Proteomes" id="UP000540014">
    <property type="component" value="Unassembled WGS sequence"/>
</dbReference>
<name>A0A7X9RH04_9FIRM</name>
<accession>A0A7X9RH04</accession>
<organism evidence="2 3">
    <name type="scientific">Faecalicoccus pleomorphus</name>
    <dbReference type="NCBI Taxonomy" id="1323"/>
    <lineage>
        <taxon>Bacteria</taxon>
        <taxon>Bacillati</taxon>
        <taxon>Bacillota</taxon>
        <taxon>Erysipelotrichia</taxon>
        <taxon>Erysipelotrichales</taxon>
        <taxon>Erysipelotrichaceae</taxon>
        <taxon>Faecalicoccus</taxon>
    </lineage>
</organism>
<protein>
    <submittedName>
        <fullName evidence="2">5-deoxy-glucuronate isomerase</fullName>
    </submittedName>
</protein>
<dbReference type="InterPro" id="IPR011051">
    <property type="entry name" value="RmlC_Cupin_sf"/>
</dbReference>
<dbReference type="InterPro" id="IPR024203">
    <property type="entry name" value="Deoxy-glucuronate_isom_IolB"/>
</dbReference>
<reference evidence="2 3" key="1">
    <citation type="submission" date="2020-04" db="EMBL/GenBank/DDBJ databases">
        <authorList>
            <person name="Hitch T.C.A."/>
            <person name="Wylensek D."/>
            <person name="Clavel T."/>
        </authorList>
    </citation>
    <scope>NUCLEOTIDE SEQUENCE [LARGE SCALE GENOMIC DNA]</scope>
    <source>
        <strain evidence="2 3">BSM-383-APC-22F</strain>
    </source>
</reference>
<evidence type="ECO:0000256" key="1">
    <source>
        <dbReference type="ARBA" id="ARBA00023235"/>
    </source>
</evidence>
<evidence type="ECO:0000313" key="3">
    <source>
        <dbReference type="Proteomes" id="UP000540014"/>
    </source>
</evidence>
<keyword evidence="1 2" id="KW-0413">Isomerase</keyword>
<dbReference type="Gene3D" id="2.60.120.10">
    <property type="entry name" value="Jelly Rolls"/>
    <property type="match status" value="2"/>
</dbReference>
<comment type="caution">
    <text evidence="2">The sequence shown here is derived from an EMBL/GenBank/DDBJ whole genome shotgun (WGS) entry which is preliminary data.</text>
</comment>
<evidence type="ECO:0000313" key="2">
    <source>
        <dbReference type="EMBL" id="NME44365.1"/>
    </source>
</evidence>
<sequence length="265" mass="30327">MMQNMENKQRMEKWMVQSSEKPGFHEVITPKTCECKEVQMFRLNLPKGETYVLESKDLEMHPVLLAGKAKLNHSVLSQEMDKYDACYIPGNDKLKIEALEDCIFYIAGAKYEGIGKPFFRKFNKDLPIGDIHQIHGKGAGRREVMMTLAPEDEASRLICGLTWSGEGTWTSWPPHQHEKDLEEVYCYFDMPLPHFGFHISYLKSGEVEDIVTHTVHSGSMVQAPCGYHPTVAIPGERNAYLWVLAAFSHQSRRYDLAINDPVFDK</sequence>
<dbReference type="Pfam" id="PF04962">
    <property type="entry name" value="KduI"/>
    <property type="match status" value="1"/>
</dbReference>
<gene>
    <name evidence="2" type="ORF">HF861_05635</name>
</gene>
<proteinExistence type="predicted"/>
<dbReference type="InterPro" id="IPR021120">
    <property type="entry name" value="KduI/IolB_isomerase"/>
</dbReference>
<dbReference type="PANTHER" id="PTHR39193">
    <property type="entry name" value="5-DEOXY-GLUCURONATE ISOMERASE"/>
    <property type="match status" value="1"/>
</dbReference>
<dbReference type="GO" id="GO:0019310">
    <property type="term" value="P:inositol catabolic process"/>
    <property type="evidence" value="ECO:0007669"/>
    <property type="project" value="InterPro"/>
</dbReference>
<dbReference type="SUPFAM" id="SSF51182">
    <property type="entry name" value="RmlC-like cupins"/>
    <property type="match status" value="1"/>
</dbReference>
<dbReference type="InterPro" id="IPR014710">
    <property type="entry name" value="RmlC-like_jellyroll"/>
</dbReference>
<dbReference type="PANTHER" id="PTHR39193:SF1">
    <property type="entry name" value="5-DEOXY-GLUCURONATE ISOMERASE"/>
    <property type="match status" value="1"/>
</dbReference>